<dbReference type="GO" id="GO:0016020">
    <property type="term" value="C:membrane"/>
    <property type="evidence" value="ECO:0007669"/>
    <property type="project" value="UniProtKB-SubCell"/>
</dbReference>
<dbReference type="InterPro" id="IPR027417">
    <property type="entry name" value="P-loop_NTPase"/>
</dbReference>
<organism evidence="6 7">
    <name type="scientific">Candidatus Methanoperedens nitratireducens</name>
    <dbReference type="NCBI Taxonomy" id="1392998"/>
    <lineage>
        <taxon>Archaea</taxon>
        <taxon>Methanobacteriati</taxon>
        <taxon>Methanobacteriota</taxon>
        <taxon>Stenosarchaea group</taxon>
        <taxon>Methanomicrobia</taxon>
        <taxon>Methanosarcinales</taxon>
        <taxon>ANME-2 cluster</taxon>
        <taxon>Candidatus Methanoperedentaceae</taxon>
        <taxon>Candidatus Methanoperedens</taxon>
    </lineage>
</organism>
<feature type="domain" description="AAA+ ATPase" evidence="5">
    <location>
        <begin position="212"/>
        <end position="347"/>
    </location>
</feature>
<dbReference type="STRING" id="1392998.ANME2D_02222"/>
<protein>
    <submittedName>
        <fullName evidence="6">ATPases of the AAA+ class</fullName>
    </submittedName>
</protein>
<dbReference type="PROSITE" id="PS00674">
    <property type="entry name" value="AAA"/>
    <property type="match status" value="1"/>
</dbReference>
<dbReference type="Gene3D" id="1.10.8.60">
    <property type="match status" value="1"/>
</dbReference>
<comment type="similarity">
    <text evidence="4">Belongs to the AAA ATPase family.</text>
</comment>
<dbReference type="GO" id="GO:0005524">
    <property type="term" value="F:ATP binding"/>
    <property type="evidence" value="ECO:0007669"/>
    <property type="project" value="UniProtKB-KW"/>
</dbReference>
<keyword evidence="2 4" id="KW-0547">Nucleotide-binding</keyword>
<dbReference type="EMBL" id="FZMP01000059">
    <property type="protein sequence ID" value="SNQ60010.1"/>
    <property type="molecule type" value="Genomic_DNA"/>
</dbReference>
<keyword evidence="7" id="KW-1185">Reference proteome</keyword>
<dbReference type="Pfam" id="PF00004">
    <property type="entry name" value="AAA"/>
    <property type="match status" value="1"/>
</dbReference>
<dbReference type="InterPro" id="IPR003960">
    <property type="entry name" value="ATPase_AAA_CS"/>
</dbReference>
<evidence type="ECO:0000256" key="2">
    <source>
        <dbReference type="ARBA" id="ARBA00022741"/>
    </source>
</evidence>
<evidence type="ECO:0000256" key="1">
    <source>
        <dbReference type="ARBA" id="ARBA00004167"/>
    </source>
</evidence>
<proteinExistence type="inferred from homology"/>
<dbReference type="Proteomes" id="UP000218615">
    <property type="component" value="Unassembled WGS sequence"/>
</dbReference>
<dbReference type="AlphaFoldDB" id="A0A284VL54"/>
<gene>
    <name evidence="6" type="ORF">MNV_1510003</name>
</gene>
<sequence>MKFNMTDDKLLITELVMTAYLYNQSDKLGVDDLPQQIRKHYWSEKEKTVKRPIYVTEGDVRTIYGLENVKNSTKMLPFLEFEDFGSQIKLTVFDLGAKWLAKHAEAVDRINGNPVLASFFESYDSLPVSYEKAKASIAPKENGREWINSLVKSIETEKGSEEMLRLVHIVAPEDIQQNLKDLVLTKEQKNEIEKIAKAIQYRDYLKRIGLREIGKLLFVGPPGTGKTSVARALSGELKIPILEVKLSQIADQYLGETAKNIDRVFELAKRLGPCILFIDEFDFVAKARATDEHAALKRAVNTLLKAIDEISLVEHGVLLIGATNHPAILDHAAWRRFDEIVEFTLPDADMRKKILDIVLRDIEGTFNTEEVANKTEGYSGSDLRLIIREAVLNGLVSGRTVLVQQDLLRGINEFNRRIPLKTMDETE</sequence>
<dbReference type="CDD" id="cd19481">
    <property type="entry name" value="RecA-like_protease"/>
    <property type="match status" value="1"/>
</dbReference>
<dbReference type="PANTHER" id="PTHR45644">
    <property type="entry name" value="AAA ATPASE, PUTATIVE (AFU_ORTHOLOGUE AFUA_2G12920)-RELATED-RELATED"/>
    <property type="match status" value="1"/>
</dbReference>
<dbReference type="InterPro" id="IPR003959">
    <property type="entry name" value="ATPase_AAA_core"/>
</dbReference>
<comment type="subcellular location">
    <subcellularLocation>
        <location evidence="1">Membrane</location>
        <topology evidence="1">Single-pass membrane protein</topology>
    </subcellularLocation>
</comment>
<name>A0A284VL54_9EURY</name>
<evidence type="ECO:0000313" key="7">
    <source>
        <dbReference type="Proteomes" id="UP000218615"/>
    </source>
</evidence>
<dbReference type="Gene3D" id="3.40.50.300">
    <property type="entry name" value="P-loop containing nucleotide triphosphate hydrolases"/>
    <property type="match status" value="1"/>
</dbReference>
<dbReference type="Pfam" id="PF17862">
    <property type="entry name" value="AAA_lid_3"/>
    <property type="match status" value="1"/>
</dbReference>
<dbReference type="SUPFAM" id="SSF52540">
    <property type="entry name" value="P-loop containing nucleoside triphosphate hydrolases"/>
    <property type="match status" value="1"/>
</dbReference>
<evidence type="ECO:0000259" key="5">
    <source>
        <dbReference type="SMART" id="SM00382"/>
    </source>
</evidence>
<dbReference type="InterPro" id="IPR041569">
    <property type="entry name" value="AAA_lid_3"/>
</dbReference>
<evidence type="ECO:0000313" key="6">
    <source>
        <dbReference type="EMBL" id="SNQ60010.1"/>
    </source>
</evidence>
<dbReference type="InterPro" id="IPR003593">
    <property type="entry name" value="AAA+_ATPase"/>
</dbReference>
<evidence type="ECO:0000256" key="3">
    <source>
        <dbReference type="ARBA" id="ARBA00022840"/>
    </source>
</evidence>
<dbReference type="SMART" id="SM00382">
    <property type="entry name" value="AAA"/>
    <property type="match status" value="1"/>
</dbReference>
<keyword evidence="3 4" id="KW-0067">ATP-binding</keyword>
<accession>A0A284VL54</accession>
<dbReference type="GO" id="GO:0016887">
    <property type="term" value="F:ATP hydrolysis activity"/>
    <property type="evidence" value="ECO:0007669"/>
    <property type="project" value="InterPro"/>
</dbReference>
<evidence type="ECO:0000256" key="4">
    <source>
        <dbReference type="RuleBase" id="RU003651"/>
    </source>
</evidence>
<reference evidence="7" key="1">
    <citation type="submission" date="2017-06" db="EMBL/GenBank/DDBJ databases">
        <authorList>
            <person name="Cremers G."/>
        </authorList>
    </citation>
    <scope>NUCLEOTIDE SEQUENCE [LARGE SCALE GENOMIC DNA]</scope>
</reference>
<dbReference type="InterPro" id="IPR051701">
    <property type="entry name" value="Mito_OM_Translocase_MSP1"/>
</dbReference>